<dbReference type="Gene3D" id="1.10.357.10">
    <property type="entry name" value="Tetracycline Repressor, domain 2"/>
    <property type="match status" value="1"/>
</dbReference>
<evidence type="ECO:0000256" key="1">
    <source>
        <dbReference type="ARBA" id="ARBA00023015"/>
    </source>
</evidence>
<feature type="region of interest" description="Disordered" evidence="5">
    <location>
        <begin position="1"/>
        <end position="35"/>
    </location>
</feature>
<dbReference type="GO" id="GO:0003700">
    <property type="term" value="F:DNA-binding transcription factor activity"/>
    <property type="evidence" value="ECO:0007669"/>
    <property type="project" value="TreeGrafter"/>
</dbReference>
<dbReference type="SUPFAM" id="SSF48498">
    <property type="entry name" value="Tetracyclin repressor-like, C-terminal domain"/>
    <property type="match status" value="1"/>
</dbReference>
<keyword evidence="8" id="KW-1185">Reference proteome</keyword>
<gene>
    <name evidence="7" type="ORF">GOARA_006_00190</name>
</gene>
<dbReference type="InterPro" id="IPR036271">
    <property type="entry name" value="Tet_transcr_reg_TetR-rel_C_sf"/>
</dbReference>
<evidence type="ECO:0000313" key="7">
    <source>
        <dbReference type="EMBL" id="GAB08260.1"/>
    </source>
</evidence>
<evidence type="ECO:0000256" key="4">
    <source>
        <dbReference type="PROSITE-ProRule" id="PRU00335"/>
    </source>
</evidence>
<evidence type="ECO:0000313" key="8">
    <source>
        <dbReference type="Proteomes" id="UP000035088"/>
    </source>
</evidence>
<dbReference type="Proteomes" id="UP000035088">
    <property type="component" value="Unassembled WGS sequence"/>
</dbReference>
<dbReference type="PROSITE" id="PS50977">
    <property type="entry name" value="HTH_TETR_2"/>
    <property type="match status" value="1"/>
</dbReference>
<evidence type="ECO:0000256" key="2">
    <source>
        <dbReference type="ARBA" id="ARBA00023125"/>
    </source>
</evidence>
<dbReference type="AlphaFoldDB" id="G7GXD5"/>
<keyword evidence="1" id="KW-0805">Transcription regulation</keyword>
<dbReference type="Pfam" id="PF02909">
    <property type="entry name" value="TetR_C_1"/>
    <property type="match status" value="1"/>
</dbReference>
<dbReference type="PANTHER" id="PTHR30055">
    <property type="entry name" value="HTH-TYPE TRANSCRIPTIONAL REGULATOR RUTR"/>
    <property type="match status" value="1"/>
</dbReference>
<feature type="domain" description="HTH tetR-type" evidence="6">
    <location>
        <begin position="34"/>
        <end position="94"/>
    </location>
</feature>
<feature type="DNA-binding region" description="H-T-H motif" evidence="4">
    <location>
        <begin position="57"/>
        <end position="76"/>
    </location>
</feature>
<dbReference type="InterPro" id="IPR050109">
    <property type="entry name" value="HTH-type_TetR-like_transc_reg"/>
</dbReference>
<dbReference type="RefSeq" id="WP_007320340.1">
    <property type="nucleotide sequence ID" value="NZ_BAEE01000006.1"/>
</dbReference>
<dbReference type="PANTHER" id="PTHR30055:SF151">
    <property type="entry name" value="TRANSCRIPTIONAL REGULATORY PROTEIN"/>
    <property type="match status" value="1"/>
</dbReference>
<dbReference type="InterPro" id="IPR001647">
    <property type="entry name" value="HTH_TetR"/>
</dbReference>
<dbReference type="InterPro" id="IPR009057">
    <property type="entry name" value="Homeodomain-like_sf"/>
</dbReference>
<dbReference type="STRING" id="1073574.GOARA_006_00190"/>
<dbReference type="SUPFAM" id="SSF46689">
    <property type="entry name" value="Homeodomain-like"/>
    <property type="match status" value="1"/>
</dbReference>
<keyword evidence="2 4" id="KW-0238">DNA-binding</keyword>
<name>G7GXD5_9ACTN</name>
<proteinExistence type="predicted"/>
<keyword evidence="3" id="KW-0804">Transcription</keyword>
<dbReference type="GO" id="GO:0045892">
    <property type="term" value="P:negative regulation of DNA-templated transcription"/>
    <property type="evidence" value="ECO:0007669"/>
    <property type="project" value="InterPro"/>
</dbReference>
<dbReference type="Gene3D" id="1.10.10.60">
    <property type="entry name" value="Homeodomain-like"/>
    <property type="match status" value="1"/>
</dbReference>
<organism evidence="7 8">
    <name type="scientific">Gordonia araii NBRC 100433</name>
    <dbReference type="NCBI Taxonomy" id="1073574"/>
    <lineage>
        <taxon>Bacteria</taxon>
        <taxon>Bacillati</taxon>
        <taxon>Actinomycetota</taxon>
        <taxon>Actinomycetes</taxon>
        <taxon>Mycobacteriales</taxon>
        <taxon>Gordoniaceae</taxon>
        <taxon>Gordonia</taxon>
    </lineage>
</organism>
<sequence>MTDTNDPATEAKRRIAALWDPPSPSPGTRGRPAKVSRAEVVDAAIKLADAGGLDAASMRSTARALGVGAMTLYTHVGSQPELVDAMVDRAYADFEFAPEDAPWREAVEQHARSLWKLHRAHPWLADVNPHRLPLGPHVLDVEEAGYRTIIDTGLTARQVAELIGIIQNIVVGHARSVAAEEAESRAGGIDYNSYWKSTTDFWENYFDTTRYSSMTRLWSCGAFDTDPGPFDVPLAGLLQTLDLLVEQANAQGSTPVPTFDECMARYDENVARQVEEFKQA</sequence>
<comment type="caution">
    <text evidence="7">The sequence shown here is derived from an EMBL/GenBank/DDBJ whole genome shotgun (WGS) entry which is preliminary data.</text>
</comment>
<evidence type="ECO:0000259" key="6">
    <source>
        <dbReference type="PROSITE" id="PS50977"/>
    </source>
</evidence>
<dbReference type="Pfam" id="PF00440">
    <property type="entry name" value="TetR_N"/>
    <property type="match status" value="1"/>
</dbReference>
<dbReference type="EMBL" id="BAEE01000006">
    <property type="protein sequence ID" value="GAB08260.1"/>
    <property type="molecule type" value="Genomic_DNA"/>
</dbReference>
<evidence type="ECO:0000256" key="3">
    <source>
        <dbReference type="ARBA" id="ARBA00023163"/>
    </source>
</evidence>
<dbReference type="InterPro" id="IPR004111">
    <property type="entry name" value="Repressor_TetR_C"/>
</dbReference>
<dbReference type="GO" id="GO:0000976">
    <property type="term" value="F:transcription cis-regulatory region binding"/>
    <property type="evidence" value="ECO:0007669"/>
    <property type="project" value="TreeGrafter"/>
</dbReference>
<protein>
    <submittedName>
        <fullName evidence="7">TetR family transcriptional regulator</fullName>
    </submittedName>
</protein>
<reference evidence="7 8" key="1">
    <citation type="submission" date="2011-11" db="EMBL/GenBank/DDBJ databases">
        <title>Whole genome shotgun sequence of Gordonia araii NBRC 100433.</title>
        <authorList>
            <person name="Yoshida Y."/>
            <person name="Hosoyama A."/>
            <person name="Tsuchikane K."/>
            <person name="Katsumata H."/>
            <person name="Yamazaki S."/>
            <person name="Fujita N."/>
        </authorList>
    </citation>
    <scope>NUCLEOTIDE SEQUENCE [LARGE SCALE GENOMIC DNA]</scope>
    <source>
        <strain evidence="7 8">NBRC 100433</strain>
    </source>
</reference>
<evidence type="ECO:0000256" key="5">
    <source>
        <dbReference type="SAM" id="MobiDB-lite"/>
    </source>
</evidence>
<accession>G7GXD5</accession>